<dbReference type="Gene3D" id="3.50.50.60">
    <property type="entry name" value="FAD/NAD(P)-binding domain"/>
    <property type="match status" value="1"/>
</dbReference>
<accession>A0A067P6X3</accession>
<keyword evidence="3" id="KW-1185">Reference proteome</keyword>
<proteinExistence type="predicted"/>
<dbReference type="AlphaFoldDB" id="A0A067P6X3"/>
<dbReference type="SUPFAM" id="SSF51905">
    <property type="entry name" value="FAD/NAD(P)-binding domain"/>
    <property type="match status" value="1"/>
</dbReference>
<dbReference type="Proteomes" id="UP000027265">
    <property type="component" value="Unassembled WGS sequence"/>
</dbReference>
<dbReference type="InParanoid" id="A0A067P6X3"/>
<dbReference type="OrthoDB" id="5977668at2759"/>
<sequence length="581" mass="65508">MKVAVVGSGVSGLAATWLLNEYSDHEVHLFETDSRPGGHANTVKFQQEGRDPVDVDTGFIVFNPTTYPSFLSFLNLHPQIQIIPTEMTFSWAGKNLLSVFAQGWRVFDGGMWRLVWDVIRFNACARNVLLDGGKAGDASIGEYLEKEGYSREFRDDYLIPMTAAIWSTPPDKCAMDFPTRTLVQFMHNHHLLQITGKPSWLTIKGGSKTYVNAILSKLPTSQLHLNTPIHSISSTSNQITLTTASGSQEIFDHVIVATHSDTTLQLLKAGGGLTERERDVLGSFGWSRNEAVLHADIELMPKRRVAWSCWNYLTSSSSDVKEEQDRVALTYWMNDLQHLPEPLHGPVLVTLNPPFEPDPKKVVGRWKYDHPILDAKALNAQTLLPSIQNTRRISYAGAWTRYGFHEDGFASGLRAVLDYSPLFTFEPPFEVIDPDTLPARLWIAYVFEFVEKIGLRGLVGFLLGLVLRLSYQIVNRSENGDLPWEEGIDQPRRPLSIDGRKWSRKIGDVGVRWQPILQLWSLLSDILCHNLPINEMPRHNDAFLFLRIRVDLWLKGSNMETSYIPNVDAANSKGLGDRTVD</sequence>
<protein>
    <recommendedName>
        <fullName evidence="1">Amine oxidase domain-containing protein</fullName>
    </recommendedName>
</protein>
<name>A0A067P6X3_9AGAM</name>
<organism evidence="2 3">
    <name type="scientific">Jaapia argillacea MUCL 33604</name>
    <dbReference type="NCBI Taxonomy" id="933084"/>
    <lineage>
        <taxon>Eukaryota</taxon>
        <taxon>Fungi</taxon>
        <taxon>Dikarya</taxon>
        <taxon>Basidiomycota</taxon>
        <taxon>Agaricomycotina</taxon>
        <taxon>Agaricomycetes</taxon>
        <taxon>Agaricomycetidae</taxon>
        <taxon>Jaapiales</taxon>
        <taxon>Jaapiaceae</taxon>
        <taxon>Jaapia</taxon>
    </lineage>
</organism>
<dbReference type="InterPro" id="IPR036188">
    <property type="entry name" value="FAD/NAD-bd_sf"/>
</dbReference>
<dbReference type="InterPro" id="IPR002937">
    <property type="entry name" value="Amino_oxidase"/>
</dbReference>
<evidence type="ECO:0000259" key="1">
    <source>
        <dbReference type="Pfam" id="PF01593"/>
    </source>
</evidence>
<reference evidence="3" key="1">
    <citation type="journal article" date="2014" name="Proc. Natl. Acad. Sci. U.S.A.">
        <title>Extensive sampling of basidiomycete genomes demonstrates inadequacy of the white-rot/brown-rot paradigm for wood decay fungi.</title>
        <authorList>
            <person name="Riley R."/>
            <person name="Salamov A.A."/>
            <person name="Brown D.W."/>
            <person name="Nagy L.G."/>
            <person name="Floudas D."/>
            <person name="Held B.W."/>
            <person name="Levasseur A."/>
            <person name="Lombard V."/>
            <person name="Morin E."/>
            <person name="Otillar R."/>
            <person name="Lindquist E.A."/>
            <person name="Sun H."/>
            <person name="LaButti K.M."/>
            <person name="Schmutz J."/>
            <person name="Jabbour D."/>
            <person name="Luo H."/>
            <person name="Baker S.E."/>
            <person name="Pisabarro A.G."/>
            <person name="Walton J.D."/>
            <person name="Blanchette R.A."/>
            <person name="Henrissat B."/>
            <person name="Martin F."/>
            <person name="Cullen D."/>
            <person name="Hibbett D.S."/>
            <person name="Grigoriev I.V."/>
        </authorList>
    </citation>
    <scope>NUCLEOTIDE SEQUENCE [LARGE SCALE GENOMIC DNA]</scope>
    <source>
        <strain evidence="3">MUCL 33604</strain>
    </source>
</reference>
<dbReference type="PANTHER" id="PTHR42923:SF17">
    <property type="entry name" value="AMINE OXIDASE DOMAIN-CONTAINING PROTEIN"/>
    <property type="match status" value="1"/>
</dbReference>
<dbReference type="Gene3D" id="1.10.3110.10">
    <property type="entry name" value="protoporphyrinogen ix oxidase, domain 3"/>
    <property type="match status" value="1"/>
</dbReference>
<dbReference type="STRING" id="933084.A0A067P6X3"/>
<evidence type="ECO:0000313" key="3">
    <source>
        <dbReference type="Proteomes" id="UP000027265"/>
    </source>
</evidence>
<evidence type="ECO:0000313" key="2">
    <source>
        <dbReference type="EMBL" id="KDQ50504.1"/>
    </source>
</evidence>
<dbReference type="EMBL" id="KL197759">
    <property type="protein sequence ID" value="KDQ50504.1"/>
    <property type="molecule type" value="Genomic_DNA"/>
</dbReference>
<gene>
    <name evidence="2" type="ORF">JAAARDRAFT_74155</name>
</gene>
<dbReference type="InterPro" id="IPR050464">
    <property type="entry name" value="Zeta_carotene_desat/Oxidored"/>
</dbReference>
<feature type="domain" description="Amine oxidase" evidence="1">
    <location>
        <begin position="10"/>
        <end position="262"/>
    </location>
</feature>
<dbReference type="Gene3D" id="3.90.660.20">
    <property type="entry name" value="Protoporphyrinogen oxidase, mitochondrial, domain 2"/>
    <property type="match status" value="1"/>
</dbReference>
<dbReference type="HOGENOM" id="CLU_028123_2_1_1"/>
<dbReference type="Pfam" id="PF01593">
    <property type="entry name" value="Amino_oxidase"/>
    <property type="match status" value="1"/>
</dbReference>
<dbReference type="PANTHER" id="PTHR42923">
    <property type="entry name" value="PROTOPORPHYRINOGEN OXIDASE"/>
    <property type="match status" value="1"/>
</dbReference>
<dbReference type="GO" id="GO:0016491">
    <property type="term" value="F:oxidoreductase activity"/>
    <property type="evidence" value="ECO:0007669"/>
    <property type="project" value="InterPro"/>
</dbReference>